<name>A0A815EXZ8_9BILA</name>
<accession>A0A815EXZ8</accession>
<dbReference type="InterPro" id="IPR002110">
    <property type="entry name" value="Ankyrin_rpt"/>
</dbReference>
<dbReference type="PROSITE" id="PS50297">
    <property type="entry name" value="ANK_REP_REGION"/>
    <property type="match status" value="1"/>
</dbReference>
<comment type="caution">
    <text evidence="2">The sequence shown here is derived from an EMBL/GenBank/DDBJ whole genome shotgun (WGS) entry which is preliminary data.</text>
</comment>
<dbReference type="Pfam" id="PF00023">
    <property type="entry name" value="Ank"/>
    <property type="match status" value="1"/>
</dbReference>
<keyword evidence="1" id="KW-0040">ANK repeat</keyword>
<evidence type="ECO:0000256" key="1">
    <source>
        <dbReference type="PROSITE-ProRule" id="PRU00023"/>
    </source>
</evidence>
<dbReference type="SMART" id="SM00248">
    <property type="entry name" value="ANK"/>
    <property type="match status" value="1"/>
</dbReference>
<dbReference type="Gene3D" id="1.25.40.20">
    <property type="entry name" value="Ankyrin repeat-containing domain"/>
    <property type="match status" value="1"/>
</dbReference>
<organism evidence="2 3">
    <name type="scientific">Rotaria sordida</name>
    <dbReference type="NCBI Taxonomy" id="392033"/>
    <lineage>
        <taxon>Eukaryota</taxon>
        <taxon>Metazoa</taxon>
        <taxon>Spiralia</taxon>
        <taxon>Gnathifera</taxon>
        <taxon>Rotifera</taxon>
        <taxon>Eurotatoria</taxon>
        <taxon>Bdelloidea</taxon>
        <taxon>Philodinida</taxon>
        <taxon>Philodinidae</taxon>
        <taxon>Rotaria</taxon>
    </lineage>
</organism>
<reference evidence="2" key="1">
    <citation type="submission" date="2021-02" db="EMBL/GenBank/DDBJ databases">
        <authorList>
            <person name="Nowell W R."/>
        </authorList>
    </citation>
    <scope>NUCLEOTIDE SEQUENCE</scope>
</reference>
<dbReference type="PROSITE" id="PS51996">
    <property type="entry name" value="TR_MART"/>
    <property type="match status" value="1"/>
</dbReference>
<dbReference type="SUPFAM" id="SSF56399">
    <property type="entry name" value="ADP-ribosylation"/>
    <property type="match status" value="1"/>
</dbReference>
<evidence type="ECO:0000313" key="2">
    <source>
        <dbReference type="EMBL" id="CAF1312224.1"/>
    </source>
</evidence>
<keyword evidence="3" id="KW-1185">Reference proteome</keyword>
<evidence type="ECO:0000313" key="3">
    <source>
        <dbReference type="Proteomes" id="UP000663870"/>
    </source>
</evidence>
<dbReference type="Gene3D" id="3.90.176.10">
    <property type="entry name" value="Toxin ADP-ribosyltransferase, Chain A, domain 1"/>
    <property type="match status" value="1"/>
</dbReference>
<dbReference type="Proteomes" id="UP000663870">
    <property type="component" value="Unassembled WGS sequence"/>
</dbReference>
<dbReference type="PROSITE" id="PS50088">
    <property type="entry name" value="ANK_REPEAT"/>
    <property type="match status" value="1"/>
</dbReference>
<protein>
    <submittedName>
        <fullName evidence="2">Uncharacterized protein</fullName>
    </submittedName>
</protein>
<sequence>MIFNPCTIMSDFEGTLAEVLKAEFPNSEHVGCFFHYTQSIYRNIQQLGLSSQYARDDEFRNTCRKLMALALMPISLVLQSYDDVHDGVLESSSTKFNLLKPLFTYFENQWIKNVGIEKWNVYGIQMRTNNNAEGGLTARPKTKKTLAIQHRIDTLYVRYNNGDVNANELLDGLSITKFDRISSVRDKESEKYSMTSKAQSSTRETSDFYKACSINDIPLIKSYLARMTVDEINRIEPNGSTGLQIASYHNNAAIVHLLIKHGASVSIQNDSTKLTPYEETTSSYIKHLLTSTGNKAWIEWTFVDPPTRETKQIFDTELENRFHNMGLSFILNYLLNHYARGYVAKASPKSAKQIEQYFEEAQMHTNLTPLIKAYTAPSIYFFKIVSQHCIEVLPDLLKIPFEPQNTLAASIFYLLAAYNYDPMLRPRYAYIGHVYRGIRMSLDCFLTYKKNELVVNRPFVSTSKDRNIMEQFSGYGASSVFRRSYSSQTSLEISVRCTYKIRRPETRAIDITKMSVFEYEQEVLLMPISIFRLVSIDHNANENVADIVLEDCDLPSKYDPVAPIVRCDFTEFSNTLLVAPFVQV</sequence>
<dbReference type="InterPro" id="IPR036770">
    <property type="entry name" value="Ankyrin_rpt-contain_sf"/>
</dbReference>
<proteinExistence type="predicted"/>
<feature type="repeat" description="ANK" evidence="1">
    <location>
        <begin position="238"/>
        <end position="270"/>
    </location>
</feature>
<dbReference type="AlphaFoldDB" id="A0A815EXZ8"/>
<dbReference type="EMBL" id="CAJNOL010001205">
    <property type="protein sequence ID" value="CAF1312224.1"/>
    <property type="molecule type" value="Genomic_DNA"/>
</dbReference>
<gene>
    <name evidence="2" type="ORF">JXQ802_LOCUS30085</name>
</gene>
<dbReference type="SUPFAM" id="SSF48403">
    <property type="entry name" value="Ankyrin repeat"/>
    <property type="match status" value="1"/>
</dbReference>